<evidence type="ECO:0000313" key="8">
    <source>
        <dbReference type="EMBL" id="BCB26228.1"/>
    </source>
</evidence>
<dbReference type="InterPro" id="IPR003660">
    <property type="entry name" value="HAMP_dom"/>
</dbReference>
<dbReference type="PANTHER" id="PTHR32089:SF112">
    <property type="entry name" value="LYSOZYME-LIKE PROTEIN-RELATED"/>
    <property type="match status" value="1"/>
</dbReference>
<dbReference type="InterPro" id="IPR004089">
    <property type="entry name" value="MCPsignal_dom"/>
</dbReference>
<evidence type="ECO:0008006" key="10">
    <source>
        <dbReference type="Google" id="ProtNLM"/>
    </source>
</evidence>
<keyword evidence="5" id="KW-0472">Membrane</keyword>
<comment type="similarity">
    <text evidence="3">Belongs to the methyl-accepting chemotaxis (MCP) protein family.</text>
</comment>
<dbReference type="CDD" id="cd06225">
    <property type="entry name" value="HAMP"/>
    <property type="match status" value="1"/>
</dbReference>
<dbReference type="Gene3D" id="1.10.287.950">
    <property type="entry name" value="Methyl-accepting chemotaxis protein"/>
    <property type="match status" value="1"/>
</dbReference>
<evidence type="ECO:0000256" key="3">
    <source>
        <dbReference type="ARBA" id="ARBA00029447"/>
    </source>
</evidence>
<reference evidence="9" key="1">
    <citation type="submission" date="2020-03" db="EMBL/GenBank/DDBJ databases">
        <title>Complete genome sequence of sulfur-oxidizing bacterium skT11.</title>
        <authorList>
            <person name="Kanda M."/>
            <person name="Kojima H."/>
            <person name="Fukui M."/>
        </authorList>
    </citation>
    <scope>NUCLEOTIDE SEQUENCE [LARGE SCALE GENOMIC DNA]</scope>
    <source>
        <strain evidence="9">skT11</strain>
    </source>
</reference>
<dbReference type="PRINTS" id="PR00260">
    <property type="entry name" value="CHEMTRNSDUCR"/>
</dbReference>
<dbReference type="PROSITE" id="PS50885">
    <property type="entry name" value="HAMP"/>
    <property type="match status" value="1"/>
</dbReference>
<dbReference type="Proteomes" id="UP000502260">
    <property type="component" value="Chromosome"/>
</dbReference>
<evidence type="ECO:0000256" key="5">
    <source>
        <dbReference type="SAM" id="Phobius"/>
    </source>
</evidence>
<dbReference type="Pfam" id="PF00015">
    <property type="entry name" value="MCPsignal"/>
    <property type="match status" value="1"/>
</dbReference>
<dbReference type="EMBL" id="AP022853">
    <property type="protein sequence ID" value="BCB26228.1"/>
    <property type="molecule type" value="Genomic_DNA"/>
</dbReference>
<dbReference type="AlphaFoldDB" id="A0A6F8V954"/>
<evidence type="ECO:0000259" key="7">
    <source>
        <dbReference type="PROSITE" id="PS50885"/>
    </source>
</evidence>
<evidence type="ECO:0000313" key="9">
    <source>
        <dbReference type="Proteomes" id="UP000502260"/>
    </source>
</evidence>
<dbReference type="PROSITE" id="PS50111">
    <property type="entry name" value="CHEMOTAXIS_TRANSDUC_2"/>
    <property type="match status" value="1"/>
</dbReference>
<dbReference type="FunFam" id="1.10.287.950:FF:000001">
    <property type="entry name" value="Methyl-accepting chemotaxis sensory transducer"/>
    <property type="match status" value="1"/>
</dbReference>
<dbReference type="KEGG" id="slac:SKTS_11140"/>
<accession>A0A6F8V954</accession>
<dbReference type="SMART" id="SM00304">
    <property type="entry name" value="HAMP"/>
    <property type="match status" value="2"/>
</dbReference>
<dbReference type="SUPFAM" id="SSF58104">
    <property type="entry name" value="Methyl-accepting chemotaxis protein (MCP) signaling domain"/>
    <property type="match status" value="1"/>
</dbReference>
<feature type="domain" description="HAMP" evidence="7">
    <location>
        <begin position="41"/>
        <end position="94"/>
    </location>
</feature>
<sequence>MGSGIYIDDLESIFWQRAVWLISIVLLVTVLISASMLVIIRSITRPLGELRDAMKAIQTTQDLSRRVTIRTNNEIGEIGHSFNEMVNSFQAIIHQVVAGVRDVMSSAAHLSESSQHVAASSSQQNDAAASMAAAVEEMSVSIDHVANNSSDTYNIAQQAGTLSAKGGEIVQDAATEMTKIAVSVQHSTQMIQTLGEHSNQISAIVNVIKEIADQTNLLALNAAIEAARAGEQGRGFAVVADEVRKLAERTSKSTEEISTMIGSIQSGTAGAVSSMEEGTARVKEGVDKARQAGESMQKIRSGADQVIASVSEIMEALREQSTASGQVAGSVEQIARMTEQNSAEVQEIARTAEHLEQLAASLQSSVSQFRI</sequence>
<dbReference type="PANTHER" id="PTHR32089">
    <property type="entry name" value="METHYL-ACCEPTING CHEMOTAXIS PROTEIN MCPB"/>
    <property type="match status" value="1"/>
</dbReference>
<dbReference type="CDD" id="cd11386">
    <property type="entry name" value="MCP_signal"/>
    <property type="match status" value="1"/>
</dbReference>
<dbReference type="InterPro" id="IPR004090">
    <property type="entry name" value="Chemotax_Me-accpt_rcpt"/>
</dbReference>
<dbReference type="GO" id="GO:0007165">
    <property type="term" value="P:signal transduction"/>
    <property type="evidence" value="ECO:0007669"/>
    <property type="project" value="UniProtKB-KW"/>
</dbReference>
<keyword evidence="5" id="KW-0812">Transmembrane</keyword>
<evidence type="ECO:0000259" key="6">
    <source>
        <dbReference type="PROSITE" id="PS50111"/>
    </source>
</evidence>
<dbReference type="GO" id="GO:0016020">
    <property type="term" value="C:membrane"/>
    <property type="evidence" value="ECO:0007669"/>
    <property type="project" value="UniProtKB-SubCell"/>
</dbReference>
<feature type="domain" description="Methyl-accepting transducer" evidence="6">
    <location>
        <begin position="99"/>
        <end position="335"/>
    </location>
</feature>
<evidence type="ECO:0000256" key="1">
    <source>
        <dbReference type="ARBA" id="ARBA00004370"/>
    </source>
</evidence>
<keyword evidence="9" id="KW-1185">Reference proteome</keyword>
<proteinExistence type="inferred from homology"/>
<name>A0A6F8V954_9PROT</name>
<evidence type="ECO:0000256" key="2">
    <source>
        <dbReference type="ARBA" id="ARBA00023224"/>
    </source>
</evidence>
<comment type="subcellular location">
    <subcellularLocation>
        <location evidence="1">Membrane</location>
    </subcellularLocation>
</comment>
<gene>
    <name evidence="8" type="ORF">SKTS_11140</name>
</gene>
<dbReference type="GO" id="GO:0006935">
    <property type="term" value="P:chemotaxis"/>
    <property type="evidence" value="ECO:0007669"/>
    <property type="project" value="InterPro"/>
</dbReference>
<dbReference type="RefSeq" id="WP_173061566.1">
    <property type="nucleotide sequence ID" value="NZ_AP022853.1"/>
</dbReference>
<evidence type="ECO:0000256" key="4">
    <source>
        <dbReference type="PROSITE-ProRule" id="PRU00284"/>
    </source>
</evidence>
<keyword evidence="2 4" id="KW-0807">Transducer</keyword>
<dbReference type="SMART" id="SM00283">
    <property type="entry name" value="MA"/>
    <property type="match status" value="1"/>
</dbReference>
<dbReference type="GO" id="GO:0004888">
    <property type="term" value="F:transmembrane signaling receptor activity"/>
    <property type="evidence" value="ECO:0007669"/>
    <property type="project" value="InterPro"/>
</dbReference>
<protein>
    <recommendedName>
        <fullName evidence="10">Methyl-accepting chemotaxis protein</fullName>
    </recommendedName>
</protein>
<organism evidence="8 9">
    <name type="scientific">Sulfurimicrobium lacus</name>
    <dbReference type="NCBI Taxonomy" id="2715678"/>
    <lineage>
        <taxon>Bacteria</taxon>
        <taxon>Pseudomonadati</taxon>
        <taxon>Pseudomonadota</taxon>
        <taxon>Betaproteobacteria</taxon>
        <taxon>Nitrosomonadales</taxon>
        <taxon>Sulfuricellaceae</taxon>
        <taxon>Sulfurimicrobium</taxon>
    </lineage>
</organism>
<feature type="transmembrane region" description="Helical" evidence="5">
    <location>
        <begin position="18"/>
        <end position="40"/>
    </location>
</feature>
<keyword evidence="5" id="KW-1133">Transmembrane helix</keyword>
<dbReference type="Pfam" id="PF00672">
    <property type="entry name" value="HAMP"/>
    <property type="match status" value="1"/>
</dbReference>